<accession>A0AAE5BUH8</accession>
<name>A0AAE5BUH8_9RHOB</name>
<dbReference type="Proteomes" id="UP001193501">
    <property type="component" value="Unassembled WGS sequence"/>
</dbReference>
<evidence type="ECO:0008006" key="3">
    <source>
        <dbReference type="Google" id="ProtNLM"/>
    </source>
</evidence>
<keyword evidence="2" id="KW-1185">Reference proteome</keyword>
<dbReference type="EMBL" id="JAABNR010000003">
    <property type="protein sequence ID" value="NBZ86809.1"/>
    <property type="molecule type" value="Genomic_DNA"/>
</dbReference>
<reference evidence="1" key="1">
    <citation type="submission" date="2020-01" db="EMBL/GenBank/DDBJ databases">
        <authorList>
            <person name="Chen W.-M."/>
        </authorList>
    </citation>
    <scope>NUCLEOTIDE SEQUENCE</scope>
    <source>
        <strain evidence="1">CYK-10</strain>
    </source>
</reference>
<sequence length="315" mass="35848">MRKAKANGNREAGMRLYFYLKPPARARLARRENTMPARVIAAVQGAGWQVTICPEAERPDIPHRDGYHMVVNNEPEGPRCLTLRPAGFEPFWQIQPTNRRWDWETASLDYTPQDVPQERIDTFLANWRKHVLKGLAPQEGRHILAPLQGKLTETRSFQSASPLVMLDETLRHWPDRKVIATTHPSEAYGEDETEALQGLARSYPRLSVEPASDALLAGAALVVTQNSTVAFKGFLLDKPAMLWARIDWHHVAASVPRDGVQRAFAEAEKPQDFGRYLFWYLRHQSLCAWDDHPRGILWRLRALGWPVAEPKPGSK</sequence>
<organism evidence="1 2">
    <name type="scientific">Stagnihabitans tardus</name>
    <dbReference type="NCBI Taxonomy" id="2699202"/>
    <lineage>
        <taxon>Bacteria</taxon>
        <taxon>Pseudomonadati</taxon>
        <taxon>Pseudomonadota</taxon>
        <taxon>Alphaproteobacteria</taxon>
        <taxon>Rhodobacterales</taxon>
        <taxon>Paracoccaceae</taxon>
        <taxon>Stagnihabitans</taxon>
    </lineage>
</organism>
<evidence type="ECO:0000313" key="1">
    <source>
        <dbReference type="EMBL" id="NBZ86809.1"/>
    </source>
</evidence>
<protein>
    <recommendedName>
        <fullName evidence="3">Capsular polysaccharide biosynthesis protein</fullName>
    </recommendedName>
</protein>
<proteinExistence type="predicted"/>
<dbReference type="RefSeq" id="WP_168773620.1">
    <property type="nucleotide sequence ID" value="NZ_JAABNR010000003.1"/>
</dbReference>
<comment type="caution">
    <text evidence="1">The sequence shown here is derived from an EMBL/GenBank/DDBJ whole genome shotgun (WGS) entry which is preliminary data.</text>
</comment>
<dbReference type="AlphaFoldDB" id="A0AAE5BUH8"/>
<gene>
    <name evidence="1" type="ORF">GV832_04385</name>
</gene>
<evidence type="ECO:0000313" key="2">
    <source>
        <dbReference type="Proteomes" id="UP001193501"/>
    </source>
</evidence>